<dbReference type="SUPFAM" id="SSF55874">
    <property type="entry name" value="ATPase domain of HSP90 chaperone/DNA topoisomerase II/histidine kinase"/>
    <property type="match status" value="1"/>
</dbReference>
<dbReference type="GO" id="GO:0016301">
    <property type="term" value="F:kinase activity"/>
    <property type="evidence" value="ECO:0007669"/>
    <property type="project" value="UniProtKB-KW"/>
</dbReference>
<sequence>VEAHNGSIAASNRQYGGACFVIELPIEDQPEIPAEEEKA</sequence>
<evidence type="ECO:0000313" key="1">
    <source>
        <dbReference type="EMBL" id="PWB73163.1"/>
    </source>
</evidence>
<organism evidence="1 2">
    <name type="scientific">candidate division GN15 bacterium</name>
    <dbReference type="NCBI Taxonomy" id="2072418"/>
    <lineage>
        <taxon>Bacteria</taxon>
        <taxon>candidate division GN15</taxon>
    </lineage>
</organism>
<gene>
    <name evidence="1" type="ORF">C3F09_05470</name>
</gene>
<reference evidence="1 2" key="1">
    <citation type="journal article" date="2018" name="ISME J.">
        <title>A methanotrophic archaeon couples anaerobic oxidation of methane to Fe(III) reduction.</title>
        <authorList>
            <person name="Cai C."/>
            <person name="Leu A.O."/>
            <person name="Xie G.J."/>
            <person name="Guo J."/>
            <person name="Feng Y."/>
            <person name="Zhao J.X."/>
            <person name="Tyson G.W."/>
            <person name="Yuan Z."/>
            <person name="Hu S."/>
        </authorList>
    </citation>
    <scope>NUCLEOTIDE SEQUENCE [LARGE SCALE GENOMIC DNA]</scope>
    <source>
        <strain evidence="1">FeB_12</strain>
    </source>
</reference>
<proteinExistence type="predicted"/>
<dbReference type="AlphaFoldDB" id="A0A855X7Z3"/>
<keyword evidence="1" id="KW-0418">Kinase</keyword>
<evidence type="ECO:0000313" key="2">
    <source>
        <dbReference type="Proteomes" id="UP000250918"/>
    </source>
</evidence>
<accession>A0A855X7Z3</accession>
<name>A0A855X7Z3_9BACT</name>
<dbReference type="Proteomes" id="UP000250918">
    <property type="component" value="Unassembled WGS sequence"/>
</dbReference>
<dbReference type="InterPro" id="IPR036890">
    <property type="entry name" value="HATPase_C_sf"/>
</dbReference>
<keyword evidence="1" id="KW-0808">Transferase</keyword>
<feature type="non-terminal residue" evidence="1">
    <location>
        <position position="1"/>
    </location>
</feature>
<protein>
    <submittedName>
        <fullName evidence="1">Sensor histidine kinase</fullName>
    </submittedName>
</protein>
<comment type="caution">
    <text evidence="1">The sequence shown here is derived from an EMBL/GenBank/DDBJ whole genome shotgun (WGS) entry which is preliminary data.</text>
</comment>
<dbReference type="EMBL" id="PQAP01000061">
    <property type="protein sequence ID" value="PWB73163.1"/>
    <property type="molecule type" value="Genomic_DNA"/>
</dbReference>